<dbReference type="Proteomes" id="UP000694872">
    <property type="component" value="Unplaced"/>
</dbReference>
<dbReference type="KEGG" id="pxu:106114199"/>
<organism evidence="1">
    <name type="scientific">Papilio xuthus</name>
    <name type="common">Asian swallowtail butterfly</name>
    <dbReference type="NCBI Taxonomy" id="66420"/>
    <lineage>
        <taxon>Eukaryota</taxon>
        <taxon>Metazoa</taxon>
        <taxon>Ecdysozoa</taxon>
        <taxon>Arthropoda</taxon>
        <taxon>Hexapoda</taxon>
        <taxon>Insecta</taxon>
        <taxon>Pterygota</taxon>
        <taxon>Neoptera</taxon>
        <taxon>Endopterygota</taxon>
        <taxon>Lepidoptera</taxon>
        <taxon>Glossata</taxon>
        <taxon>Ditrysia</taxon>
        <taxon>Papilionoidea</taxon>
        <taxon>Papilionidae</taxon>
        <taxon>Papilioninae</taxon>
        <taxon>Papilio</taxon>
    </lineage>
</organism>
<gene>
    <name evidence="1" type="primary">LOC106114199</name>
</gene>
<name>A0AAJ6Z0R6_PAPXU</name>
<dbReference type="GeneID" id="106114199"/>
<proteinExistence type="predicted"/>
<reference evidence="1" key="1">
    <citation type="submission" date="2025-08" db="UniProtKB">
        <authorList>
            <consortium name="RefSeq"/>
        </authorList>
    </citation>
    <scope>IDENTIFICATION</scope>
</reference>
<dbReference type="AlphaFoldDB" id="A0AAJ6Z0R6"/>
<protein>
    <submittedName>
        <fullName evidence="1">Uncharacterized protein LOC106114199</fullName>
    </submittedName>
</protein>
<evidence type="ECO:0000313" key="1">
    <source>
        <dbReference type="RefSeq" id="XP_013162760.1"/>
    </source>
</evidence>
<dbReference type="RefSeq" id="XP_013162760.1">
    <property type="nucleotide sequence ID" value="XM_013307306.1"/>
</dbReference>
<sequence>MKRENRPNLLTTNNVNFCKRQKATSVLRNHPDIYMYNMGVKVAAVYLVLIICTFQDVEVKSMRVSRQVTSDFQSQVTNSVNASDNSLAENVGQEIDGTIFNLQLCPTCSGQSKS</sequence>
<accession>A0AAJ6Z0R6</accession>